<dbReference type="InterPro" id="IPR036691">
    <property type="entry name" value="Endo/exonu/phosph_ase_sf"/>
</dbReference>
<feature type="non-terminal residue" evidence="3">
    <location>
        <position position="249"/>
    </location>
</feature>
<dbReference type="InterPro" id="IPR005135">
    <property type="entry name" value="Endo/exonuclease/phosphatase"/>
</dbReference>
<dbReference type="Proteomes" id="UP000023152">
    <property type="component" value="Unassembled WGS sequence"/>
</dbReference>
<evidence type="ECO:0000313" key="4">
    <source>
        <dbReference type="Proteomes" id="UP000023152"/>
    </source>
</evidence>
<feature type="domain" description="Endonuclease/exonuclease/phosphatase" evidence="2">
    <location>
        <begin position="76"/>
        <end position="172"/>
    </location>
</feature>
<keyword evidence="1" id="KW-0175">Coiled coil</keyword>
<protein>
    <submittedName>
        <fullName evidence="3">Endonuclease/reverse transcriptase</fullName>
    </submittedName>
</protein>
<keyword evidence="3" id="KW-0548">Nucleotidyltransferase</keyword>
<feature type="coiled-coil region" evidence="1">
    <location>
        <begin position="5"/>
        <end position="32"/>
    </location>
</feature>
<dbReference type="GO" id="GO:0004519">
    <property type="term" value="F:endonuclease activity"/>
    <property type="evidence" value="ECO:0007669"/>
    <property type="project" value="UniProtKB-KW"/>
</dbReference>
<dbReference type="EMBL" id="ASPP01025025">
    <property type="protein sequence ID" value="ETO08417.1"/>
    <property type="molecule type" value="Genomic_DNA"/>
</dbReference>
<keyword evidence="3" id="KW-0378">Hydrolase</keyword>
<reference evidence="3 4" key="1">
    <citation type="journal article" date="2013" name="Curr. Biol.">
        <title>The Genome of the Foraminiferan Reticulomyxa filosa.</title>
        <authorList>
            <person name="Glockner G."/>
            <person name="Hulsmann N."/>
            <person name="Schleicher M."/>
            <person name="Noegel A.A."/>
            <person name="Eichinger L."/>
            <person name="Gallinger C."/>
            <person name="Pawlowski J."/>
            <person name="Sierra R."/>
            <person name="Euteneuer U."/>
            <person name="Pillet L."/>
            <person name="Moustafa A."/>
            <person name="Platzer M."/>
            <person name="Groth M."/>
            <person name="Szafranski K."/>
            <person name="Schliwa M."/>
        </authorList>
    </citation>
    <scope>NUCLEOTIDE SEQUENCE [LARGE SCALE GENOMIC DNA]</scope>
</reference>
<dbReference type="SUPFAM" id="SSF56219">
    <property type="entry name" value="DNase I-like"/>
    <property type="match status" value="1"/>
</dbReference>
<proteinExistence type="predicted"/>
<evidence type="ECO:0000259" key="2">
    <source>
        <dbReference type="Pfam" id="PF14529"/>
    </source>
</evidence>
<keyword evidence="3" id="KW-0808">Transferase</keyword>
<feature type="non-terminal residue" evidence="3">
    <location>
        <position position="1"/>
    </location>
</feature>
<keyword evidence="3" id="KW-0255">Endonuclease</keyword>
<keyword evidence="4" id="KW-1185">Reference proteome</keyword>
<accession>X6M4N6</accession>
<evidence type="ECO:0000313" key="3">
    <source>
        <dbReference type="EMBL" id="ETO08417.1"/>
    </source>
</evidence>
<name>X6M4N6_RETFI</name>
<keyword evidence="3" id="KW-0695">RNA-directed DNA polymerase</keyword>
<dbReference type="Pfam" id="PF14529">
    <property type="entry name" value="Exo_endo_phos_2"/>
    <property type="match status" value="1"/>
</dbReference>
<dbReference type="AlphaFoldDB" id="X6M4N6"/>
<dbReference type="OrthoDB" id="6782954at2759"/>
<keyword evidence="3" id="KW-0540">Nuclease</keyword>
<sequence>SQIFLHQNKKEIKQLKDQIALLRATVQQLSLIVQAFIQQTNGSRITQIWKIINERIDYNINGFYYRVGLKLTFKVKEIKEARKITNFIVIGGDWNAHHSAWFDKDIDDIGESLIDFIINNNLQILNSSPFDHTYEKDGKKSSIDITLCSESISRWCSNWRTDNDELDVHSDYLLITFNIKKIETWNLRSDKWNSYRQILESKLDEWKKNLQLWNQDDKQLLDCAVDSWTNCVVEPANKAMDITEEEIIE</sequence>
<dbReference type="GO" id="GO:0003964">
    <property type="term" value="F:RNA-directed DNA polymerase activity"/>
    <property type="evidence" value="ECO:0007669"/>
    <property type="project" value="UniProtKB-KW"/>
</dbReference>
<comment type="caution">
    <text evidence="3">The sequence shown here is derived from an EMBL/GenBank/DDBJ whole genome shotgun (WGS) entry which is preliminary data.</text>
</comment>
<gene>
    <name evidence="3" type="ORF">RFI_28970</name>
</gene>
<organism evidence="3 4">
    <name type="scientific">Reticulomyxa filosa</name>
    <dbReference type="NCBI Taxonomy" id="46433"/>
    <lineage>
        <taxon>Eukaryota</taxon>
        <taxon>Sar</taxon>
        <taxon>Rhizaria</taxon>
        <taxon>Retaria</taxon>
        <taxon>Foraminifera</taxon>
        <taxon>Monothalamids</taxon>
        <taxon>Reticulomyxidae</taxon>
        <taxon>Reticulomyxa</taxon>
    </lineage>
</organism>
<dbReference type="Gene3D" id="3.60.10.10">
    <property type="entry name" value="Endonuclease/exonuclease/phosphatase"/>
    <property type="match status" value="1"/>
</dbReference>
<evidence type="ECO:0000256" key="1">
    <source>
        <dbReference type="SAM" id="Coils"/>
    </source>
</evidence>